<protein>
    <submittedName>
        <fullName evidence="2">Uncharacterized protein</fullName>
    </submittedName>
</protein>
<reference evidence="1" key="3">
    <citation type="journal article" date="2022" name="Nat. Biotechnol.">
        <title>Carbon-negative production of acetone and isopropanol by gas fermentation at industrial pilot scale.</title>
        <authorList>
            <person name="Liew F.E."/>
            <person name="Nogle R."/>
            <person name="Abdalla T."/>
            <person name="Rasor B.J."/>
            <person name="Canter C."/>
            <person name="Jensen R.O."/>
            <person name="Wang L."/>
            <person name="Strutz J."/>
            <person name="Chirania P."/>
            <person name="De Tissera S."/>
            <person name="Mueller A.P."/>
            <person name="Ruan Z."/>
            <person name="Gao A."/>
            <person name="Tran L."/>
            <person name="Engle N.L."/>
            <person name="Bromley J.C."/>
            <person name="Daniell J."/>
            <person name="Conrado R."/>
            <person name="Tschaplinski T.J."/>
            <person name="Giannone R.J."/>
            <person name="Hettich R.L."/>
            <person name="Karim A.S."/>
            <person name="Simpson S.D."/>
            <person name="Brown S.D."/>
            <person name="Leang C."/>
            <person name="Jewett M.C."/>
            <person name="Kopke M."/>
        </authorList>
    </citation>
    <scope>NUCLEOTIDE SEQUENCE</scope>
    <source>
        <strain evidence="1">DJ080</strain>
    </source>
</reference>
<accession>A0A1S8SK87</accession>
<evidence type="ECO:0000313" key="3">
    <source>
        <dbReference type="Proteomes" id="UP000190973"/>
    </source>
</evidence>
<evidence type="ECO:0000313" key="1">
    <source>
        <dbReference type="EMBL" id="NRT89783.1"/>
    </source>
</evidence>
<dbReference type="EMBL" id="JABSWW010000001">
    <property type="protein sequence ID" value="NRT89783.1"/>
    <property type="molecule type" value="Genomic_DNA"/>
</dbReference>
<reference evidence="1" key="2">
    <citation type="submission" date="2020-05" db="EMBL/GenBank/DDBJ databases">
        <authorList>
            <person name="Brown S."/>
            <person name="Huntemann M."/>
            <person name="Clum A."/>
            <person name="Spunde A."/>
            <person name="Palaniappan K."/>
            <person name="Ritter S."/>
            <person name="Mikhailova N."/>
            <person name="Chen I.-M."/>
            <person name="Stamatis D."/>
            <person name="Reddy T."/>
            <person name="O'Malley R."/>
            <person name="Daum C."/>
            <person name="Shapiro N."/>
            <person name="Ivanova N."/>
            <person name="Kyrpides N."/>
            <person name="Woyke T."/>
        </authorList>
    </citation>
    <scope>NUCLEOTIDE SEQUENCE</scope>
    <source>
        <strain evidence="1">DJ080</strain>
    </source>
</reference>
<comment type="caution">
    <text evidence="2">The sequence shown here is derived from an EMBL/GenBank/DDBJ whole genome shotgun (WGS) entry which is preliminary data.</text>
</comment>
<reference evidence="2 3" key="1">
    <citation type="submission" date="2016-05" db="EMBL/GenBank/DDBJ databases">
        <title>Microbial solvent formation.</title>
        <authorList>
            <person name="Poehlein A."/>
            <person name="Montoya Solano J.D."/>
            <person name="Flitsch S."/>
            <person name="Krabben P."/>
            <person name="Duerre P."/>
            <person name="Daniel R."/>
        </authorList>
    </citation>
    <scope>NUCLEOTIDE SEQUENCE [LARGE SCALE GENOMIC DNA]</scope>
    <source>
        <strain evidence="2 3">DSM 53</strain>
    </source>
</reference>
<evidence type="ECO:0000313" key="2">
    <source>
        <dbReference type="EMBL" id="OOM65819.1"/>
    </source>
</evidence>
<dbReference type="Proteomes" id="UP001193748">
    <property type="component" value="Unassembled WGS sequence"/>
</dbReference>
<organism evidence="2 3">
    <name type="scientific">Clostridium beijerinckii</name>
    <name type="common">Clostridium MP</name>
    <dbReference type="NCBI Taxonomy" id="1520"/>
    <lineage>
        <taxon>Bacteria</taxon>
        <taxon>Bacillati</taxon>
        <taxon>Bacillota</taxon>
        <taxon>Clostridia</taxon>
        <taxon>Eubacteriales</taxon>
        <taxon>Clostridiaceae</taxon>
        <taxon>Clostridium</taxon>
    </lineage>
</organism>
<dbReference type="AlphaFoldDB" id="A0A1S8SK87"/>
<name>A0A1S8SK87_CLOBE</name>
<gene>
    <name evidence="1" type="ORF">B0H41_003462</name>
    <name evidence="2" type="ORF">CLBCK_01950</name>
</gene>
<dbReference type="EMBL" id="LZZI01000003">
    <property type="protein sequence ID" value="OOM65819.1"/>
    <property type="molecule type" value="Genomic_DNA"/>
</dbReference>
<dbReference type="Proteomes" id="UP000190973">
    <property type="component" value="Unassembled WGS sequence"/>
</dbReference>
<sequence>MFHHYELTYEVTKSIKMNSLYMRESNILGDKDELKR</sequence>
<proteinExistence type="predicted"/>